<dbReference type="CDD" id="cd13653">
    <property type="entry name" value="PBP2_phosphate_like_1"/>
    <property type="match status" value="1"/>
</dbReference>
<keyword evidence="9" id="KW-0472">Membrane</keyword>
<comment type="function">
    <text evidence="1">Part of the ABC transporter complex PstSACB involved in phosphate import.</text>
</comment>
<dbReference type="Pfam" id="PF12849">
    <property type="entry name" value="PBP_like_2"/>
    <property type="match status" value="1"/>
</dbReference>
<evidence type="ECO:0000313" key="16">
    <source>
        <dbReference type="Proteomes" id="UP000003675"/>
    </source>
</evidence>
<dbReference type="GO" id="GO:0042301">
    <property type="term" value="F:phosphate ion binding"/>
    <property type="evidence" value="ECO:0007669"/>
    <property type="project" value="UniProtKB-UniRule"/>
</dbReference>
<dbReference type="InterPro" id="IPR024370">
    <property type="entry name" value="PBP_domain"/>
</dbReference>
<dbReference type="SUPFAM" id="SSF53850">
    <property type="entry name" value="Periplasmic binding protein-like II"/>
    <property type="match status" value="1"/>
</dbReference>
<dbReference type="GO" id="GO:0006817">
    <property type="term" value="P:phosphate ion transport"/>
    <property type="evidence" value="ECO:0007669"/>
    <property type="project" value="UniProtKB-UniRule"/>
</dbReference>
<dbReference type="Gene3D" id="3.40.190.10">
    <property type="entry name" value="Periplasmic binding protein-like II"/>
    <property type="match status" value="2"/>
</dbReference>
<protein>
    <recommendedName>
        <fullName evidence="12">Phosphate-binding protein</fullName>
    </recommendedName>
</protein>
<dbReference type="NCBIfam" id="TIGR02136">
    <property type="entry name" value="ptsS_2"/>
    <property type="match status" value="1"/>
</dbReference>
<evidence type="ECO:0000313" key="17">
    <source>
        <dbReference type="Proteomes" id="UP000051883"/>
    </source>
</evidence>
<accession>C8P581</accession>
<evidence type="ECO:0000256" key="12">
    <source>
        <dbReference type="RuleBase" id="RU367119"/>
    </source>
</evidence>
<dbReference type="PANTHER" id="PTHR30570:SF4">
    <property type="entry name" value="PHOSPHATE-BINDING PROTEIN PSTS 1"/>
    <property type="match status" value="1"/>
</dbReference>
<evidence type="ECO:0000256" key="10">
    <source>
        <dbReference type="ARBA" id="ARBA00023139"/>
    </source>
</evidence>
<dbReference type="Proteomes" id="UP000051883">
    <property type="component" value="Unassembled WGS sequence"/>
</dbReference>
<keyword evidence="5 12" id="KW-0813">Transport</keyword>
<evidence type="ECO:0000256" key="6">
    <source>
        <dbReference type="ARBA" id="ARBA00022475"/>
    </source>
</evidence>
<keyword evidence="8" id="KW-0732">Signal</keyword>
<dbReference type="RefSeq" id="WP_007123779.1">
    <property type="nucleotide sequence ID" value="NZ_AZDK01000010.1"/>
</dbReference>
<dbReference type="eggNOG" id="COG0226">
    <property type="taxonomic scope" value="Bacteria"/>
</dbReference>
<name>C8P581_9LACO</name>
<dbReference type="EMBL" id="ACLL01000013">
    <property type="protein sequence ID" value="EEW54292.1"/>
    <property type="molecule type" value="Genomic_DNA"/>
</dbReference>
<reference evidence="15 17" key="2">
    <citation type="journal article" date="2015" name="Genome Announc.">
        <title>Expanding the biotechnology potential of lactobacilli through comparative genomics of 213 strains and associated genera.</title>
        <authorList>
            <person name="Sun Z."/>
            <person name="Harris H.M."/>
            <person name="McCann A."/>
            <person name="Guo C."/>
            <person name="Argimon S."/>
            <person name="Zhang W."/>
            <person name="Yang X."/>
            <person name="Jeffery I.B."/>
            <person name="Cooney J.C."/>
            <person name="Kagawa T.F."/>
            <person name="Liu W."/>
            <person name="Song Y."/>
            <person name="Salvetti E."/>
            <person name="Wrobel A."/>
            <person name="Rasinkangas P."/>
            <person name="Parkhill J."/>
            <person name="Rea M.C."/>
            <person name="O'Sullivan O."/>
            <person name="Ritari J."/>
            <person name="Douillard F.P."/>
            <person name="Paul Ross R."/>
            <person name="Yang R."/>
            <person name="Briner A.E."/>
            <person name="Felis G.E."/>
            <person name="de Vos W.M."/>
            <person name="Barrangou R."/>
            <person name="Klaenhammer T.R."/>
            <person name="Caufield P.W."/>
            <person name="Cui Y."/>
            <person name="Zhang H."/>
            <person name="O'Toole P.W."/>
        </authorList>
    </citation>
    <scope>NUCLEOTIDE SEQUENCE [LARGE SCALE GENOMIC DNA]</scope>
    <source>
        <strain evidence="15 17">DSM 16041</strain>
    </source>
</reference>
<evidence type="ECO:0000256" key="5">
    <source>
        <dbReference type="ARBA" id="ARBA00022448"/>
    </source>
</evidence>
<evidence type="ECO:0000256" key="4">
    <source>
        <dbReference type="ARBA" id="ARBA00011529"/>
    </source>
</evidence>
<evidence type="ECO:0000313" key="14">
    <source>
        <dbReference type="EMBL" id="EEW54292.1"/>
    </source>
</evidence>
<feature type="domain" description="PBP" evidence="13">
    <location>
        <begin position="24"/>
        <end position="256"/>
    </location>
</feature>
<evidence type="ECO:0000256" key="8">
    <source>
        <dbReference type="ARBA" id="ARBA00022729"/>
    </source>
</evidence>
<dbReference type="OrthoDB" id="9790048at2"/>
<comment type="subcellular location">
    <subcellularLocation>
        <location evidence="2 12">Cell membrane</location>
        <topology evidence="2 12">Lipid-anchor</topology>
    </subcellularLocation>
</comment>
<evidence type="ECO:0000313" key="15">
    <source>
        <dbReference type="EMBL" id="KRK59964.1"/>
    </source>
</evidence>
<evidence type="ECO:0000256" key="7">
    <source>
        <dbReference type="ARBA" id="ARBA00022592"/>
    </source>
</evidence>
<dbReference type="Proteomes" id="UP000003675">
    <property type="component" value="Unassembled WGS sequence"/>
</dbReference>
<dbReference type="AlphaFoldDB" id="C8P581"/>
<sequence>MRRILLGIVLAAFVGSLGAGWVAAKHHPAQEKVTIVGSTALQPLTEAVAAQYRHNHPSTNITVQGGGSGTGLSQVQAGAVNIGSADIFASQQDGIAAGKLRDNIVAVSGITPIVNPRLGVKNLTLAQLRQIFTGEVTNWRQVGGPDLPITVINRASGSGTRVAFEQAVLKKGTHAVRAQEQDSNGTVKEIVANTPGAVSYISFAYLNQTVRPLKLNGVAPTAANVTTNRWPIWSYEHLYTQAHPSRATSQFIKFMQTGKVQGSLVKDANYVSIHEMKVTKSPTGQVSERK</sequence>
<comment type="similarity">
    <text evidence="3 12">Belongs to the PstS family.</text>
</comment>
<gene>
    <name evidence="14" type="primary">pstS</name>
    <name evidence="15" type="ORF">FC31_GL000239</name>
    <name evidence="14" type="ORF">HMPREF0494_0475</name>
</gene>
<evidence type="ECO:0000256" key="3">
    <source>
        <dbReference type="ARBA" id="ARBA00008725"/>
    </source>
</evidence>
<keyword evidence="10 12" id="KW-0564">Palmitate</keyword>
<reference evidence="14 16" key="1">
    <citation type="submission" date="2009-09" db="EMBL/GenBank/DDBJ databases">
        <authorList>
            <person name="Qin X."/>
            <person name="Bachman B."/>
            <person name="Battles P."/>
            <person name="Bell A."/>
            <person name="Bess C."/>
            <person name="Bickham C."/>
            <person name="Chaboub L."/>
            <person name="Chen D."/>
            <person name="Coyle M."/>
            <person name="Deiros D.R."/>
            <person name="Dinh H."/>
            <person name="Forbes L."/>
            <person name="Fowler G."/>
            <person name="Francisco L."/>
            <person name="Fu Q."/>
            <person name="Gubbala S."/>
            <person name="Hale W."/>
            <person name="Han Y."/>
            <person name="Hemphill L."/>
            <person name="Highlander S.K."/>
            <person name="Hirani K."/>
            <person name="Hogues M."/>
            <person name="Jackson L."/>
            <person name="Jakkamsetti A."/>
            <person name="Javaid M."/>
            <person name="Jiang H."/>
            <person name="Korchina V."/>
            <person name="Kovar C."/>
            <person name="Lara F."/>
            <person name="Lee S."/>
            <person name="Mata R."/>
            <person name="Mathew T."/>
            <person name="Moen C."/>
            <person name="Morales K."/>
            <person name="Munidasa M."/>
            <person name="Nazareth L."/>
            <person name="Ngo R."/>
            <person name="Nguyen L."/>
            <person name="Okwuonu G."/>
            <person name="Ongeri F."/>
            <person name="Patil S."/>
            <person name="Petrosino J."/>
            <person name="Pham C."/>
            <person name="Pham P."/>
            <person name="Pu L.-L."/>
            <person name="Puazo M."/>
            <person name="Raj R."/>
            <person name="Reid J."/>
            <person name="Rouhana J."/>
            <person name="Saada N."/>
            <person name="Shang Y."/>
            <person name="Simmons D."/>
            <person name="Thornton R."/>
            <person name="Warren J."/>
            <person name="Weissenberger G."/>
            <person name="Zhang J."/>
            <person name="Zhang L."/>
            <person name="Zhou C."/>
            <person name="Zhu D."/>
            <person name="Muzny D."/>
            <person name="Worley K."/>
            <person name="Gibbs R."/>
        </authorList>
    </citation>
    <scope>NUCLEOTIDE SEQUENCE [LARGE SCALE GENOMIC DNA]</scope>
    <source>
        <strain evidence="14 16">DSM 16041</strain>
    </source>
</reference>
<evidence type="ECO:0000256" key="2">
    <source>
        <dbReference type="ARBA" id="ARBA00004193"/>
    </source>
</evidence>
<proteinExistence type="inferred from homology"/>
<dbReference type="EMBL" id="AZDK01000010">
    <property type="protein sequence ID" value="KRK59964.1"/>
    <property type="molecule type" value="Genomic_DNA"/>
</dbReference>
<comment type="function">
    <text evidence="12">Involved in the system for phosphate transport across the cytoplasmic membrane.</text>
</comment>
<dbReference type="GO" id="GO:0005886">
    <property type="term" value="C:plasma membrane"/>
    <property type="evidence" value="ECO:0007669"/>
    <property type="project" value="UniProtKB-SubCell"/>
</dbReference>
<dbReference type="InterPro" id="IPR050811">
    <property type="entry name" value="Phosphate_ABC_transporter"/>
</dbReference>
<dbReference type="PANTHER" id="PTHR30570">
    <property type="entry name" value="PERIPLASMIC PHOSPHATE BINDING COMPONENT OF PHOSPHATE ABC TRANSPORTER"/>
    <property type="match status" value="1"/>
</dbReference>
<keyword evidence="17" id="KW-1185">Reference proteome</keyword>
<comment type="subunit">
    <text evidence="4 12">The complex is composed of two ATP-binding proteins (PstB), two transmembrane proteins (PstC and PstA) and a solute-binding protein (PstS).</text>
</comment>
<comment type="caution">
    <text evidence="14">The sequence shown here is derived from an EMBL/GenBank/DDBJ whole genome shotgun (WGS) entry which is preliminary data.</text>
</comment>
<evidence type="ECO:0000256" key="9">
    <source>
        <dbReference type="ARBA" id="ARBA00023136"/>
    </source>
</evidence>
<evidence type="ECO:0000256" key="1">
    <source>
        <dbReference type="ARBA" id="ARBA00002841"/>
    </source>
</evidence>
<evidence type="ECO:0000256" key="11">
    <source>
        <dbReference type="ARBA" id="ARBA00023288"/>
    </source>
</evidence>
<keyword evidence="11 12" id="KW-0449">Lipoprotein</keyword>
<keyword evidence="6 12" id="KW-1003">Cell membrane</keyword>
<dbReference type="STRING" id="525309.HMPREF0494_0475"/>
<dbReference type="PATRIC" id="fig|525309.8.peg.245"/>
<dbReference type="InterPro" id="IPR011862">
    <property type="entry name" value="Phos-bd"/>
</dbReference>
<dbReference type="HOGENOM" id="CLU_026228_5_0_9"/>
<keyword evidence="7 12" id="KW-0592">Phosphate transport</keyword>
<organism evidence="14 16">
    <name type="scientific">Limosilactobacillus antri DSM 16041</name>
    <dbReference type="NCBI Taxonomy" id="525309"/>
    <lineage>
        <taxon>Bacteria</taxon>
        <taxon>Bacillati</taxon>
        <taxon>Bacillota</taxon>
        <taxon>Bacilli</taxon>
        <taxon>Lactobacillales</taxon>
        <taxon>Lactobacillaceae</taxon>
        <taxon>Limosilactobacillus</taxon>
    </lineage>
</organism>
<evidence type="ECO:0000259" key="13">
    <source>
        <dbReference type="Pfam" id="PF12849"/>
    </source>
</evidence>